<dbReference type="SUPFAM" id="SSF52788">
    <property type="entry name" value="Phosphotyrosine protein phosphatases I"/>
    <property type="match status" value="1"/>
</dbReference>
<keyword evidence="3" id="KW-0560">Oxidoreductase</keyword>
<protein>
    <submittedName>
        <fullName evidence="3">Arsenate reductase thioredoxin-coupled, LMWP family</fullName>
        <ecNumber evidence="3">1.20.4.4</ecNumber>
    </submittedName>
</protein>
<dbReference type="SMART" id="SM00226">
    <property type="entry name" value="LMWPc"/>
    <property type="match status" value="1"/>
</dbReference>
<evidence type="ECO:0000256" key="1">
    <source>
        <dbReference type="ARBA" id="ARBA00022849"/>
    </source>
</evidence>
<dbReference type="InterPro" id="IPR036196">
    <property type="entry name" value="Ptyr_pPase_sf"/>
</dbReference>
<name>A0A3B1DFX8_9ZZZZ</name>
<dbReference type="Gene3D" id="3.40.50.2300">
    <property type="match status" value="1"/>
</dbReference>
<dbReference type="EC" id="1.20.4.4" evidence="3"/>
<sequence>MSKQKVLFVCIHNSARSQMAEELLRKMAGDKFEVESAGLEPGKLNSFVVEVLKEEGIDITGKQTKAVLDLLKAGKTYHYVIAVCDGASAEKCPVFPGTSEKIHWSFTDPSGLEGSDKEKIQKIRKIKKEIKDKLQQWLSSI</sequence>
<feature type="domain" description="Phosphotyrosine protein phosphatase I" evidence="2">
    <location>
        <begin position="4"/>
        <end position="140"/>
    </location>
</feature>
<reference evidence="3" key="1">
    <citation type="submission" date="2018-06" db="EMBL/GenBank/DDBJ databases">
        <authorList>
            <person name="Zhirakovskaya E."/>
        </authorList>
    </citation>
    <scope>NUCLEOTIDE SEQUENCE</scope>
</reference>
<accession>A0A3B1DFX8</accession>
<organism evidence="3">
    <name type="scientific">hydrothermal vent metagenome</name>
    <dbReference type="NCBI Taxonomy" id="652676"/>
    <lineage>
        <taxon>unclassified sequences</taxon>
        <taxon>metagenomes</taxon>
        <taxon>ecological metagenomes</taxon>
    </lineage>
</organism>
<dbReference type="Pfam" id="PF01451">
    <property type="entry name" value="LMWPc"/>
    <property type="match status" value="1"/>
</dbReference>
<proteinExistence type="predicted"/>
<gene>
    <name evidence="3" type="ORF">MNBD_UNCLBAC01-1180</name>
</gene>
<dbReference type="CDD" id="cd16345">
    <property type="entry name" value="LMWP_ArsC"/>
    <property type="match status" value="1"/>
</dbReference>
<dbReference type="PANTHER" id="PTHR43428:SF1">
    <property type="entry name" value="ARSENATE REDUCTASE"/>
    <property type="match status" value="1"/>
</dbReference>
<dbReference type="GO" id="GO:0030612">
    <property type="term" value="F:arsenate reductase (thioredoxin) activity"/>
    <property type="evidence" value="ECO:0007669"/>
    <property type="project" value="UniProtKB-EC"/>
</dbReference>
<dbReference type="AlphaFoldDB" id="A0A3B1DFX8"/>
<keyword evidence="1" id="KW-0059">Arsenical resistance</keyword>
<dbReference type="GO" id="GO:0046685">
    <property type="term" value="P:response to arsenic-containing substance"/>
    <property type="evidence" value="ECO:0007669"/>
    <property type="project" value="UniProtKB-KW"/>
</dbReference>
<dbReference type="InterPro" id="IPR023485">
    <property type="entry name" value="Ptyr_pPase"/>
</dbReference>
<dbReference type="EMBL" id="UOGJ01000070">
    <property type="protein sequence ID" value="VAX35683.1"/>
    <property type="molecule type" value="Genomic_DNA"/>
</dbReference>
<evidence type="ECO:0000259" key="2">
    <source>
        <dbReference type="SMART" id="SM00226"/>
    </source>
</evidence>
<evidence type="ECO:0000313" key="3">
    <source>
        <dbReference type="EMBL" id="VAX35683.1"/>
    </source>
</evidence>
<dbReference type="PANTHER" id="PTHR43428">
    <property type="entry name" value="ARSENATE REDUCTASE"/>
    <property type="match status" value="1"/>
</dbReference>